<keyword evidence="4" id="KW-1185">Reference proteome</keyword>
<dbReference type="EMBL" id="CABFNO020001394">
    <property type="protein sequence ID" value="CAG9985027.1"/>
    <property type="molecule type" value="Genomic_DNA"/>
</dbReference>
<sequence length="657" mass="73390">MTTANARLSKPRQSLQPVSPVTSRAESDSGSVDAGVSPISARHSRLPNFDADKQVEAGFTTYGDYEAPRQPKSPSGFLAHIWAWIEELIWCLLIVVIFVVLVVVLSQYDNKHMPNWPMGLTLNTLVAFLATVCRAMTLVPIIEGVSQLKWNWFATKQRSLRELYLFDQASRGPLGALRLLPKTRGRFVLLMVLATLIYALGLVTSFLTQSAIAYRYQSVQGTKENCNAGSARSYPMALRESGIEDQDLLDAITNSAYQATFLPFNESWPAPGPVCSSSGCRWEPFSSLAVCVSMANVTSRLSVKKGNTSNLETTFNVSLPNNIAYVKHSTYDNEAIREIVNMTSPGTNLEYNARLANMSQSQLSLEDFPYAPFPDERVSFANASNSDLLRATFSQFFFIYSNYNPDEKYRYRAVELLYHFCVNEYSVSVIDGTARTTVTNTTTRIGEIERFSPTGSNGNSFTLENKDSSQTYNITAVWSYARLPDYFRQAFSGGWSSSWQSGRASIFNRRFGMALYNEINTNTSSTEFDRKTWDNLEHFTSRIADAMTSYIRTNDQLGGMTGDIMDLQQYVEIRWGWMAFLAAQITITIIFLVSVMIHTAILEVGIVKSANTAELFALQQGERGEMKAAIGIQTFVDPAWKAKLVNDGGCGWKLKID</sequence>
<comment type="caution">
    <text evidence="3">The sequence shown here is derived from an EMBL/GenBank/DDBJ whole genome shotgun (WGS) entry which is preliminary data.</text>
</comment>
<feature type="transmembrane region" description="Helical" evidence="2">
    <location>
        <begin position="575"/>
        <end position="601"/>
    </location>
</feature>
<feature type="transmembrane region" description="Helical" evidence="2">
    <location>
        <begin position="88"/>
        <end position="108"/>
    </location>
</feature>
<dbReference type="OrthoDB" id="5376804at2759"/>
<feature type="compositionally biased region" description="Polar residues" evidence="1">
    <location>
        <begin position="1"/>
        <end position="30"/>
    </location>
</feature>
<accession>A0A9N9UCS6</accession>
<keyword evidence="2" id="KW-1133">Transmembrane helix</keyword>
<evidence type="ECO:0000313" key="3">
    <source>
        <dbReference type="EMBL" id="CAG9985027.1"/>
    </source>
</evidence>
<feature type="region of interest" description="Disordered" evidence="1">
    <location>
        <begin position="1"/>
        <end position="39"/>
    </location>
</feature>
<feature type="transmembrane region" description="Helical" evidence="2">
    <location>
        <begin position="120"/>
        <end position="142"/>
    </location>
</feature>
<dbReference type="Pfam" id="PF11374">
    <property type="entry name" value="DUF3176"/>
    <property type="match status" value="1"/>
</dbReference>
<reference evidence="3 4" key="2">
    <citation type="submission" date="2021-10" db="EMBL/GenBank/DDBJ databases">
        <authorList>
            <person name="Piombo E."/>
        </authorList>
    </citation>
    <scope>NUCLEOTIDE SEQUENCE [LARGE SCALE GENOMIC DNA]</scope>
</reference>
<dbReference type="Proteomes" id="UP000754883">
    <property type="component" value="Unassembled WGS sequence"/>
</dbReference>
<keyword evidence="2" id="KW-0812">Transmembrane</keyword>
<evidence type="ECO:0000256" key="1">
    <source>
        <dbReference type="SAM" id="MobiDB-lite"/>
    </source>
</evidence>
<dbReference type="AlphaFoldDB" id="A0A9N9UCS6"/>
<evidence type="ECO:0000256" key="2">
    <source>
        <dbReference type="SAM" id="Phobius"/>
    </source>
</evidence>
<keyword evidence="2" id="KW-0472">Membrane</keyword>
<dbReference type="PANTHER" id="PTHR35394">
    <property type="entry name" value="DUF3176 DOMAIN-CONTAINING PROTEIN"/>
    <property type="match status" value="1"/>
</dbReference>
<dbReference type="PANTHER" id="PTHR35394:SF5">
    <property type="entry name" value="DUF3176 DOMAIN-CONTAINING PROTEIN"/>
    <property type="match status" value="1"/>
</dbReference>
<protein>
    <submittedName>
        <fullName evidence="3">Uncharacterized protein</fullName>
    </submittedName>
</protein>
<gene>
    <name evidence="3" type="ORF">CBYS24578_00006706</name>
</gene>
<name>A0A9N9UCS6_9HYPO</name>
<proteinExistence type="predicted"/>
<organism evidence="3 4">
    <name type="scientific">Clonostachys byssicola</name>
    <dbReference type="NCBI Taxonomy" id="160290"/>
    <lineage>
        <taxon>Eukaryota</taxon>
        <taxon>Fungi</taxon>
        <taxon>Dikarya</taxon>
        <taxon>Ascomycota</taxon>
        <taxon>Pezizomycotina</taxon>
        <taxon>Sordariomycetes</taxon>
        <taxon>Hypocreomycetidae</taxon>
        <taxon>Hypocreales</taxon>
        <taxon>Bionectriaceae</taxon>
        <taxon>Clonostachys</taxon>
    </lineage>
</organism>
<evidence type="ECO:0000313" key="4">
    <source>
        <dbReference type="Proteomes" id="UP000754883"/>
    </source>
</evidence>
<feature type="transmembrane region" description="Helical" evidence="2">
    <location>
        <begin position="187"/>
        <end position="207"/>
    </location>
</feature>
<dbReference type="InterPro" id="IPR021514">
    <property type="entry name" value="DUF3176"/>
</dbReference>
<reference evidence="4" key="1">
    <citation type="submission" date="2019-06" db="EMBL/GenBank/DDBJ databases">
        <authorList>
            <person name="Broberg M."/>
        </authorList>
    </citation>
    <scope>NUCLEOTIDE SEQUENCE [LARGE SCALE GENOMIC DNA]</scope>
</reference>